<evidence type="ECO:0008006" key="7">
    <source>
        <dbReference type="Google" id="ProtNLM"/>
    </source>
</evidence>
<dbReference type="AlphaFoldDB" id="A0AAU9X4C9"/>
<sequence>MLEEWKALGLVTSLLVILFLTRSLLYRSIQVALVYWRVPWKNAKGERMRGELPHLPYGHFHRVNFFGRPLSKIHGPIYYIWHCLTPVVILADADAIRSFYTDHYSHQRDRDFTCLGSVFKDILGNCLATSHGRDEVRRCRGPFEKYFSSSAVSATLRTIGRECTTFLNSLPVGRPVDLQKEGLANVTLRVLVQVVYGEEVLQKYFQRIMEVSDLLQDAVNRFNVGETRLPFYSYVPSKVNKTAQAFNEAWEAFNLFLFEEYEEGRLRSNDGLFFIMMEQLKTHALDLGEQELFHSVNEILLLNIDVSFAATSFALADLARYTSVQEIVQQEVDDILLGADPSSSEDLDNKLPYMEMVLKESARMNPALALSLPERTVKPVTDIGGYQIPKGTPVCVDTHSLNFSEKYWRNPDKFDPSRFANGARPVPGSLFRFGMGPRKCLGYRYALAITRIVVASVLQRYNLQLANPNAARRVKTKGMTFFTPFLCPEIIFNERLKNNA</sequence>
<keyword evidence="4" id="KW-0503">Monooxygenase</keyword>
<protein>
    <recommendedName>
        <fullName evidence="7">Cytochrome P450 monooxygenase</fullName>
    </recommendedName>
</protein>
<name>A0AAU9X4C9_9CNID</name>
<reference evidence="5 6" key="1">
    <citation type="submission" date="2022-05" db="EMBL/GenBank/DDBJ databases">
        <authorList>
            <consortium name="Genoscope - CEA"/>
            <person name="William W."/>
        </authorList>
    </citation>
    <scope>NUCLEOTIDE SEQUENCE [LARGE SCALE GENOMIC DNA]</scope>
</reference>
<comment type="caution">
    <text evidence="5">The sequence shown here is derived from an EMBL/GenBank/DDBJ whole genome shotgun (WGS) entry which is preliminary data.</text>
</comment>
<dbReference type="Gene3D" id="1.10.630.10">
    <property type="entry name" value="Cytochrome P450"/>
    <property type="match status" value="1"/>
</dbReference>
<dbReference type="PANTHER" id="PTHR24305">
    <property type="entry name" value="CYTOCHROME P450"/>
    <property type="match status" value="1"/>
</dbReference>
<gene>
    <name evidence="5" type="ORF">PMEA_00015918</name>
</gene>
<comment type="cofactor">
    <cofactor evidence="1 3">
        <name>heme</name>
        <dbReference type="ChEBI" id="CHEBI:30413"/>
    </cofactor>
</comment>
<dbReference type="PANTHER" id="PTHR24305:SF166">
    <property type="entry name" value="CYTOCHROME P450 12A4, MITOCHONDRIAL-RELATED"/>
    <property type="match status" value="1"/>
</dbReference>
<dbReference type="Proteomes" id="UP001159428">
    <property type="component" value="Unassembled WGS sequence"/>
</dbReference>
<dbReference type="GO" id="GO:0016705">
    <property type="term" value="F:oxidoreductase activity, acting on paired donors, with incorporation or reduction of molecular oxygen"/>
    <property type="evidence" value="ECO:0007669"/>
    <property type="project" value="InterPro"/>
</dbReference>
<keyword evidence="3 4" id="KW-0479">Metal-binding</keyword>
<evidence type="ECO:0000256" key="2">
    <source>
        <dbReference type="ARBA" id="ARBA00010617"/>
    </source>
</evidence>
<accession>A0AAU9X4C9</accession>
<dbReference type="InterPro" id="IPR002401">
    <property type="entry name" value="Cyt_P450_E_grp-I"/>
</dbReference>
<dbReference type="InterPro" id="IPR017972">
    <property type="entry name" value="Cyt_P450_CS"/>
</dbReference>
<evidence type="ECO:0000313" key="6">
    <source>
        <dbReference type="Proteomes" id="UP001159428"/>
    </source>
</evidence>
<proteinExistence type="inferred from homology"/>
<organism evidence="5 6">
    <name type="scientific">Pocillopora meandrina</name>
    <dbReference type="NCBI Taxonomy" id="46732"/>
    <lineage>
        <taxon>Eukaryota</taxon>
        <taxon>Metazoa</taxon>
        <taxon>Cnidaria</taxon>
        <taxon>Anthozoa</taxon>
        <taxon>Hexacorallia</taxon>
        <taxon>Scleractinia</taxon>
        <taxon>Astrocoeniina</taxon>
        <taxon>Pocilloporidae</taxon>
        <taxon>Pocillopora</taxon>
    </lineage>
</organism>
<dbReference type="Pfam" id="PF00067">
    <property type="entry name" value="p450"/>
    <property type="match status" value="1"/>
</dbReference>
<evidence type="ECO:0000313" key="5">
    <source>
        <dbReference type="EMBL" id="CAH3135832.1"/>
    </source>
</evidence>
<evidence type="ECO:0000256" key="4">
    <source>
        <dbReference type="RuleBase" id="RU000461"/>
    </source>
</evidence>
<evidence type="ECO:0000256" key="1">
    <source>
        <dbReference type="ARBA" id="ARBA00001971"/>
    </source>
</evidence>
<dbReference type="PRINTS" id="PR00463">
    <property type="entry name" value="EP450I"/>
</dbReference>
<keyword evidence="6" id="KW-1185">Reference proteome</keyword>
<dbReference type="SUPFAM" id="SSF48264">
    <property type="entry name" value="Cytochrome P450"/>
    <property type="match status" value="1"/>
</dbReference>
<keyword evidence="3 4" id="KW-0408">Iron</keyword>
<feature type="binding site" description="axial binding residue" evidence="3">
    <location>
        <position position="440"/>
    </location>
    <ligand>
        <name>heme</name>
        <dbReference type="ChEBI" id="CHEBI:30413"/>
    </ligand>
    <ligandPart>
        <name>Fe</name>
        <dbReference type="ChEBI" id="CHEBI:18248"/>
    </ligandPart>
</feature>
<dbReference type="GO" id="GO:0004497">
    <property type="term" value="F:monooxygenase activity"/>
    <property type="evidence" value="ECO:0007669"/>
    <property type="project" value="UniProtKB-KW"/>
</dbReference>
<dbReference type="PROSITE" id="PS00086">
    <property type="entry name" value="CYTOCHROME_P450"/>
    <property type="match status" value="1"/>
</dbReference>
<evidence type="ECO:0000256" key="3">
    <source>
        <dbReference type="PIRSR" id="PIRSR602401-1"/>
    </source>
</evidence>
<dbReference type="InterPro" id="IPR036396">
    <property type="entry name" value="Cyt_P450_sf"/>
</dbReference>
<dbReference type="GO" id="GO:0005506">
    <property type="term" value="F:iron ion binding"/>
    <property type="evidence" value="ECO:0007669"/>
    <property type="project" value="InterPro"/>
</dbReference>
<keyword evidence="3 4" id="KW-0349">Heme</keyword>
<dbReference type="EMBL" id="CALNXJ010000029">
    <property type="protein sequence ID" value="CAH3135832.1"/>
    <property type="molecule type" value="Genomic_DNA"/>
</dbReference>
<comment type="similarity">
    <text evidence="2 4">Belongs to the cytochrome P450 family.</text>
</comment>
<dbReference type="GO" id="GO:0020037">
    <property type="term" value="F:heme binding"/>
    <property type="evidence" value="ECO:0007669"/>
    <property type="project" value="InterPro"/>
</dbReference>
<dbReference type="InterPro" id="IPR001128">
    <property type="entry name" value="Cyt_P450"/>
</dbReference>
<dbReference type="InterPro" id="IPR050121">
    <property type="entry name" value="Cytochrome_P450_monoxygenase"/>
</dbReference>
<keyword evidence="4" id="KW-0560">Oxidoreductase</keyword>